<name>A0ABQ8I955_9ROSI</name>
<reference evidence="4 5" key="1">
    <citation type="submission" date="2021-02" db="EMBL/GenBank/DDBJ databases">
        <title>Plant Genome Project.</title>
        <authorList>
            <person name="Zhang R.-G."/>
        </authorList>
    </citation>
    <scope>NUCLEOTIDE SEQUENCE [LARGE SCALE GENOMIC DNA]</scope>
    <source>
        <tissue evidence="4">Leaves</tissue>
    </source>
</reference>
<keyword evidence="5" id="KW-1185">Reference proteome</keyword>
<feature type="region of interest" description="Disordered" evidence="2">
    <location>
        <begin position="1"/>
        <end position="35"/>
    </location>
</feature>
<dbReference type="Pfam" id="PF08284">
    <property type="entry name" value="RVP_2"/>
    <property type="match status" value="1"/>
</dbReference>
<proteinExistence type="predicted"/>
<dbReference type="PROSITE" id="PS50158">
    <property type="entry name" value="ZF_CCHC"/>
    <property type="match status" value="1"/>
</dbReference>
<organism evidence="4 5">
    <name type="scientific">Xanthoceras sorbifolium</name>
    <dbReference type="NCBI Taxonomy" id="99658"/>
    <lineage>
        <taxon>Eukaryota</taxon>
        <taxon>Viridiplantae</taxon>
        <taxon>Streptophyta</taxon>
        <taxon>Embryophyta</taxon>
        <taxon>Tracheophyta</taxon>
        <taxon>Spermatophyta</taxon>
        <taxon>Magnoliopsida</taxon>
        <taxon>eudicotyledons</taxon>
        <taxon>Gunneridae</taxon>
        <taxon>Pentapetalae</taxon>
        <taxon>rosids</taxon>
        <taxon>malvids</taxon>
        <taxon>Sapindales</taxon>
        <taxon>Sapindaceae</taxon>
        <taxon>Xanthoceroideae</taxon>
        <taxon>Xanthoceras</taxon>
    </lineage>
</organism>
<evidence type="ECO:0000313" key="4">
    <source>
        <dbReference type="EMBL" id="KAH7573170.1"/>
    </source>
</evidence>
<dbReference type="PANTHER" id="PTHR34482:SF36">
    <property type="entry name" value="RETROTRANSPOSON GAG DOMAIN-CONTAINING PROTEIN"/>
    <property type="match status" value="1"/>
</dbReference>
<dbReference type="Pfam" id="PF03732">
    <property type="entry name" value="Retrotrans_gag"/>
    <property type="match status" value="1"/>
</dbReference>
<gene>
    <name evidence="4" type="ORF">JRO89_XS03G0082200</name>
</gene>
<feature type="domain" description="CCHC-type" evidence="3">
    <location>
        <begin position="227"/>
        <end position="242"/>
    </location>
</feature>
<keyword evidence="1" id="KW-0479">Metal-binding</keyword>
<evidence type="ECO:0000256" key="2">
    <source>
        <dbReference type="SAM" id="MobiDB-lite"/>
    </source>
</evidence>
<sequence>METPRRVGQRGVGRPAREGRTGIGRGAGVARGDGGGNRTQLQVVEQFRRLHPPSFEGTANLLDAEEWLRELEKMFSFMNCTENQKVACLVFMLKGGAGHWFKELFNQKYFPKELRKEKESEFIQLTQGTKSLVEYERKFEQLSRFILHLIETEQYKINHLVGGLKPDIRKHVRILGLRTYAEVLQKAQILAREDELARDEDANKEHPVCDTCGKKHGGVCFKKIGTCFKCGKSGDYIHNCPKLKKGQGAPKKDQKTQGRVYAFTKQEAEASPSVVSGECLCAKELLRSCRVQIEDKVLEADLIILDMRDFDIIFCMD</sequence>
<dbReference type="InterPro" id="IPR001878">
    <property type="entry name" value="Znf_CCHC"/>
</dbReference>
<comment type="caution">
    <text evidence="4">The sequence shown here is derived from an EMBL/GenBank/DDBJ whole genome shotgun (WGS) entry which is preliminary data.</text>
</comment>
<evidence type="ECO:0000313" key="5">
    <source>
        <dbReference type="Proteomes" id="UP000827721"/>
    </source>
</evidence>
<dbReference type="EMBL" id="JAFEMO010000003">
    <property type="protein sequence ID" value="KAH7573170.1"/>
    <property type="molecule type" value="Genomic_DNA"/>
</dbReference>
<dbReference type="PANTHER" id="PTHR34482">
    <property type="entry name" value="DNA DAMAGE-INDUCIBLE PROTEIN 1-LIKE"/>
    <property type="match status" value="1"/>
</dbReference>
<accession>A0ABQ8I955</accession>
<dbReference type="InterPro" id="IPR005162">
    <property type="entry name" value="Retrotrans_gag_dom"/>
</dbReference>
<dbReference type="Proteomes" id="UP000827721">
    <property type="component" value="Unassembled WGS sequence"/>
</dbReference>
<protein>
    <recommendedName>
        <fullName evidence="3">CCHC-type domain-containing protein</fullName>
    </recommendedName>
</protein>
<keyword evidence="1" id="KW-0862">Zinc</keyword>
<evidence type="ECO:0000259" key="3">
    <source>
        <dbReference type="PROSITE" id="PS50158"/>
    </source>
</evidence>
<feature type="compositionally biased region" description="Gly residues" evidence="2">
    <location>
        <begin position="21"/>
        <end position="35"/>
    </location>
</feature>
<evidence type="ECO:0000256" key="1">
    <source>
        <dbReference type="PROSITE-ProRule" id="PRU00047"/>
    </source>
</evidence>
<keyword evidence="1" id="KW-0863">Zinc-finger</keyword>